<dbReference type="SUPFAM" id="SSF82171">
    <property type="entry name" value="DPP6 N-terminal domain-like"/>
    <property type="match status" value="1"/>
</dbReference>
<gene>
    <name evidence="2" type="ORF">A3E61_00710</name>
</gene>
<comment type="caution">
    <text evidence="2">The sequence shown here is derived from an EMBL/GenBank/DDBJ whole genome shotgun (WGS) entry which is preliminary data.</text>
</comment>
<dbReference type="Pfam" id="PF08308">
    <property type="entry name" value="PEGA"/>
    <property type="match status" value="1"/>
</dbReference>
<dbReference type="AlphaFoldDB" id="A0A1G1Z2N5"/>
<protein>
    <recommendedName>
        <fullName evidence="1">PEGA domain-containing protein</fullName>
    </recommendedName>
</protein>
<dbReference type="EMBL" id="MHIW01000013">
    <property type="protein sequence ID" value="OGY58895.1"/>
    <property type="molecule type" value="Genomic_DNA"/>
</dbReference>
<sequence>MSIRTRRLLFYISSFLFLIISSLLVAYSLGFKLDFTNLSFRETGGIYLRSEPTDASISLDGKEIKNQSGFLQSGTLISNLKEDSYHLNLERDGYFNWEKNVSVKKSLVEVFDSIVLVSQKEPDKLSEPVDKFYINDGSLITEAAGGIKTGGNKLLGDSVIDTADDGTVITYNSVSKTYYLYNIFIPSTALNISTLFNNLKESRLGLIGAVPIVKVAIHPFNHDRLIIQSRGALYTLDTARLTIEQIAEAPVDFKTKGQEVVFYGKDSLYKYSLIFRTVSKINALEIDEIKNWELGSDSKVVILFKNGELSVFSDNEVFNIADKAALFALASDNETIAFLDYDGPLYVYKLDKEKYLKLESGINETISDLSWYKDNEHLFIKADRSLYFTEVDERLPLNTTRLGTDISEYDYKPNEDSLYFLTPKGIFKSEI</sequence>
<name>A0A1G1Z2N5_9BACT</name>
<dbReference type="InterPro" id="IPR013229">
    <property type="entry name" value="PEGA"/>
</dbReference>
<dbReference type="Proteomes" id="UP000178259">
    <property type="component" value="Unassembled WGS sequence"/>
</dbReference>
<organism evidence="2 3">
    <name type="scientific">Candidatus Colwellbacteria bacterium RIFCSPHIGHO2_12_FULL_43_12</name>
    <dbReference type="NCBI Taxonomy" id="1797688"/>
    <lineage>
        <taxon>Bacteria</taxon>
        <taxon>Candidatus Colwelliibacteriota</taxon>
    </lineage>
</organism>
<evidence type="ECO:0000313" key="3">
    <source>
        <dbReference type="Proteomes" id="UP000178259"/>
    </source>
</evidence>
<feature type="domain" description="PEGA" evidence="1">
    <location>
        <begin position="44"/>
        <end position="105"/>
    </location>
</feature>
<evidence type="ECO:0000259" key="1">
    <source>
        <dbReference type="Pfam" id="PF08308"/>
    </source>
</evidence>
<reference evidence="2 3" key="1">
    <citation type="journal article" date="2016" name="Nat. Commun.">
        <title>Thousands of microbial genomes shed light on interconnected biogeochemical processes in an aquifer system.</title>
        <authorList>
            <person name="Anantharaman K."/>
            <person name="Brown C.T."/>
            <person name="Hug L.A."/>
            <person name="Sharon I."/>
            <person name="Castelle C.J."/>
            <person name="Probst A.J."/>
            <person name="Thomas B.C."/>
            <person name="Singh A."/>
            <person name="Wilkins M.J."/>
            <person name="Karaoz U."/>
            <person name="Brodie E.L."/>
            <person name="Williams K.H."/>
            <person name="Hubbard S.S."/>
            <person name="Banfield J.F."/>
        </authorList>
    </citation>
    <scope>NUCLEOTIDE SEQUENCE [LARGE SCALE GENOMIC DNA]</scope>
</reference>
<evidence type="ECO:0000313" key="2">
    <source>
        <dbReference type="EMBL" id="OGY58895.1"/>
    </source>
</evidence>
<accession>A0A1G1Z2N5</accession>
<proteinExistence type="predicted"/>